<organism evidence="3 4">
    <name type="scientific">Cladophialophora chaetospira</name>
    <dbReference type="NCBI Taxonomy" id="386627"/>
    <lineage>
        <taxon>Eukaryota</taxon>
        <taxon>Fungi</taxon>
        <taxon>Dikarya</taxon>
        <taxon>Ascomycota</taxon>
        <taxon>Pezizomycotina</taxon>
        <taxon>Eurotiomycetes</taxon>
        <taxon>Chaetothyriomycetidae</taxon>
        <taxon>Chaetothyriales</taxon>
        <taxon>Herpotrichiellaceae</taxon>
        <taxon>Cladophialophora</taxon>
    </lineage>
</organism>
<name>A0AA38XK78_9EURO</name>
<dbReference type="PANTHER" id="PTHR43788:SF8">
    <property type="entry name" value="DNA-BINDING PROTEIN SMUBP-2"/>
    <property type="match status" value="1"/>
</dbReference>
<feature type="region of interest" description="Disordered" evidence="1">
    <location>
        <begin position="1"/>
        <end position="26"/>
    </location>
</feature>
<dbReference type="Proteomes" id="UP001172673">
    <property type="component" value="Unassembled WGS sequence"/>
</dbReference>
<dbReference type="GO" id="GO:0043139">
    <property type="term" value="F:5'-3' DNA helicase activity"/>
    <property type="evidence" value="ECO:0007669"/>
    <property type="project" value="TreeGrafter"/>
</dbReference>
<dbReference type="Gene3D" id="3.40.50.300">
    <property type="entry name" value="P-loop containing nucleotide triphosphate hydrolases"/>
    <property type="match status" value="1"/>
</dbReference>
<proteinExistence type="predicted"/>
<feature type="compositionally biased region" description="Basic and acidic residues" evidence="1">
    <location>
        <begin position="12"/>
        <end position="26"/>
    </location>
</feature>
<evidence type="ECO:0000313" key="3">
    <source>
        <dbReference type="EMBL" id="KAJ9615014.1"/>
    </source>
</evidence>
<feature type="domain" description="DNA2/NAM7 helicase helicase" evidence="2">
    <location>
        <begin position="56"/>
        <end position="130"/>
    </location>
</feature>
<reference evidence="3" key="1">
    <citation type="submission" date="2022-10" db="EMBL/GenBank/DDBJ databases">
        <title>Culturing micro-colonial fungi from biological soil crusts in the Mojave desert and describing Neophaeococcomyces mojavensis, and introducing the new genera and species Taxawa tesnikishii.</title>
        <authorList>
            <person name="Kurbessoian T."/>
            <person name="Stajich J.E."/>
        </authorList>
    </citation>
    <scope>NUCLEOTIDE SEQUENCE</scope>
    <source>
        <strain evidence="3">TK_41</strain>
    </source>
</reference>
<evidence type="ECO:0000256" key="1">
    <source>
        <dbReference type="SAM" id="MobiDB-lite"/>
    </source>
</evidence>
<dbReference type="InterPro" id="IPR027417">
    <property type="entry name" value="P-loop_NTPase"/>
</dbReference>
<comment type="caution">
    <text evidence="3">The sequence shown here is derived from an EMBL/GenBank/DDBJ whole genome shotgun (WGS) entry which is preliminary data.</text>
</comment>
<evidence type="ECO:0000313" key="4">
    <source>
        <dbReference type="Proteomes" id="UP001172673"/>
    </source>
</evidence>
<accession>A0AA38XK78</accession>
<sequence length="140" mass="15330">MGPAIPLSVPSPERHNSDTSESHLSAREKITIEKGSLDPEVNQVDVDFSNSLSLANHYQREAIQNVFDYPVSLIHGPPGCAKTQTVVFAGEALVDRFPDMKVLYCAPTNGACNEIGSKLKARNISFIRLTSWKFVDANCP</sequence>
<dbReference type="InterPro" id="IPR041677">
    <property type="entry name" value="DNA2/NAM7_AAA_11"/>
</dbReference>
<dbReference type="InterPro" id="IPR050534">
    <property type="entry name" value="Coronavir_polyprotein_1ab"/>
</dbReference>
<protein>
    <recommendedName>
        <fullName evidence="2">DNA2/NAM7 helicase helicase domain-containing protein</fullName>
    </recommendedName>
</protein>
<dbReference type="SUPFAM" id="SSF52540">
    <property type="entry name" value="P-loop containing nucleoside triphosphate hydrolases"/>
    <property type="match status" value="1"/>
</dbReference>
<dbReference type="Pfam" id="PF13086">
    <property type="entry name" value="AAA_11"/>
    <property type="match status" value="1"/>
</dbReference>
<dbReference type="PANTHER" id="PTHR43788">
    <property type="entry name" value="DNA2/NAM7 HELICASE FAMILY MEMBER"/>
    <property type="match status" value="1"/>
</dbReference>
<dbReference type="EMBL" id="JAPDRK010000002">
    <property type="protein sequence ID" value="KAJ9615014.1"/>
    <property type="molecule type" value="Genomic_DNA"/>
</dbReference>
<evidence type="ECO:0000259" key="2">
    <source>
        <dbReference type="Pfam" id="PF13086"/>
    </source>
</evidence>
<keyword evidence="4" id="KW-1185">Reference proteome</keyword>
<dbReference type="AlphaFoldDB" id="A0AA38XK78"/>
<gene>
    <name evidence="3" type="ORF">H2200_001088</name>
</gene>